<evidence type="ECO:0000256" key="1">
    <source>
        <dbReference type="ARBA" id="ARBA00001974"/>
    </source>
</evidence>
<keyword evidence="6" id="KW-0560">Oxidoreductase</keyword>
<dbReference type="AlphaFoldDB" id="A0AAJ1Q6R4"/>
<dbReference type="RefSeq" id="WP_040444601.1">
    <property type="nucleotide sequence ID" value="NZ_JASOOE010000012.1"/>
</dbReference>
<gene>
    <name evidence="6" type="ORF">QP433_06615</name>
</gene>
<proteinExistence type="predicted"/>
<dbReference type="InterPro" id="IPR055178">
    <property type="entry name" value="RsdA/BaiN/AoA(So)-like_dom"/>
</dbReference>
<accession>A0AAJ1Q6R4</accession>
<sequence length="429" mass="47271">MIKKGVSKVTNYDVIVIGAGPSGMMAAIQARLCGARVAILERNNQVGRKLLLTGGGRCNVTNSADHQELINHIPGNGKFLYSSLDQFDASDIIDFFTKAGIELKEEDHGRIFPVSNSARSIRDALLNKIKALKIDLFLNQSLKSIQQSPQSQHIQSIRTQNGLELTTQSLILATGGKSYSRTGSQGDGYGFAQKLGHSITPLYPTEVPLLSNDPFIQSKELQGISLTDINLSLINERNKIITQHRMGMVFTHFGYSGPAVLRCSGHVNLWLMKHPQTVAQLRLDLTPDWTISTLDQFGQTHRQKELVTLLKHWIPEKLARLILKNLNLDGHLAYKNLSPQQAQDLWTLIKEFPLTAYQSQKLDKAFVTGGGVNLKEVVPQTMASKLVNGLYFCGELLDINGYTGGFNMTTAFVTGAVAGRHAALELKQP</sequence>
<evidence type="ECO:0000259" key="4">
    <source>
        <dbReference type="Pfam" id="PF03486"/>
    </source>
</evidence>
<comment type="cofactor">
    <cofactor evidence="1">
        <name>FAD</name>
        <dbReference type="ChEBI" id="CHEBI:57692"/>
    </cofactor>
</comment>
<feature type="domain" description="RsdA/BaiN/AoA(So)-like Rossmann fold-like" evidence="4">
    <location>
        <begin position="13"/>
        <end position="420"/>
    </location>
</feature>
<dbReference type="Gene3D" id="2.40.30.10">
    <property type="entry name" value="Translation factors"/>
    <property type="match status" value="1"/>
</dbReference>
<feature type="domain" description="RsdA/BaiN/AoA(So)-like insert" evidence="5">
    <location>
        <begin position="203"/>
        <end position="367"/>
    </location>
</feature>
<protein>
    <submittedName>
        <fullName evidence="6">NAD(P)/FAD-dependent oxidoreductase</fullName>
        <ecNumber evidence="6">1.14.13.-</ecNumber>
    </submittedName>
</protein>
<dbReference type="PRINTS" id="PR00411">
    <property type="entry name" value="PNDRDTASEI"/>
</dbReference>
<evidence type="ECO:0000313" key="6">
    <source>
        <dbReference type="EMBL" id="MDK7187648.1"/>
    </source>
</evidence>
<dbReference type="Gene3D" id="1.10.8.260">
    <property type="entry name" value="HI0933 insert domain-like"/>
    <property type="match status" value="1"/>
</dbReference>
<dbReference type="Pfam" id="PF03486">
    <property type="entry name" value="HI0933_like"/>
    <property type="match status" value="1"/>
</dbReference>
<keyword evidence="3" id="KW-0274">FAD</keyword>
<dbReference type="SUPFAM" id="SSF51905">
    <property type="entry name" value="FAD/NAD(P)-binding domain"/>
    <property type="match status" value="1"/>
</dbReference>
<dbReference type="InterPro" id="IPR023166">
    <property type="entry name" value="BaiN-like_dom_sf"/>
</dbReference>
<dbReference type="PRINTS" id="PR00368">
    <property type="entry name" value="FADPNR"/>
</dbReference>
<dbReference type="InterPro" id="IPR036188">
    <property type="entry name" value="FAD/NAD-bd_sf"/>
</dbReference>
<dbReference type="EMBL" id="JASOOE010000012">
    <property type="protein sequence ID" value="MDK7187648.1"/>
    <property type="molecule type" value="Genomic_DNA"/>
</dbReference>
<dbReference type="Pfam" id="PF22780">
    <property type="entry name" value="HI0933_like_1st"/>
    <property type="match status" value="1"/>
</dbReference>
<name>A0AAJ1Q6R4_9LACT</name>
<dbReference type="SUPFAM" id="SSF160996">
    <property type="entry name" value="HI0933 insert domain-like"/>
    <property type="match status" value="1"/>
</dbReference>
<reference evidence="6" key="1">
    <citation type="submission" date="2023-05" db="EMBL/GenBank/DDBJ databases">
        <title>Cataloging the Phylogenetic Diversity of Human Bladder Bacteria.</title>
        <authorList>
            <person name="Du J."/>
        </authorList>
    </citation>
    <scope>NUCLEOTIDE SEQUENCE</scope>
    <source>
        <strain evidence="6">UMB1231</strain>
    </source>
</reference>
<dbReference type="InterPro" id="IPR004792">
    <property type="entry name" value="BaiN-like"/>
</dbReference>
<organism evidence="6 7">
    <name type="scientific">Facklamia hominis</name>
    <dbReference type="NCBI Taxonomy" id="178214"/>
    <lineage>
        <taxon>Bacteria</taxon>
        <taxon>Bacillati</taxon>
        <taxon>Bacillota</taxon>
        <taxon>Bacilli</taxon>
        <taxon>Lactobacillales</taxon>
        <taxon>Aerococcaceae</taxon>
        <taxon>Facklamia</taxon>
    </lineage>
</organism>
<keyword evidence="2" id="KW-0285">Flavoprotein</keyword>
<dbReference type="PANTHER" id="PTHR42887">
    <property type="entry name" value="OS12G0638800 PROTEIN"/>
    <property type="match status" value="1"/>
</dbReference>
<evidence type="ECO:0000259" key="5">
    <source>
        <dbReference type="Pfam" id="PF22780"/>
    </source>
</evidence>
<dbReference type="Proteomes" id="UP001229251">
    <property type="component" value="Unassembled WGS sequence"/>
</dbReference>
<dbReference type="InterPro" id="IPR057661">
    <property type="entry name" value="RsdA/BaiN/AoA(So)_Rossmann"/>
</dbReference>
<evidence type="ECO:0000256" key="2">
    <source>
        <dbReference type="ARBA" id="ARBA00022630"/>
    </source>
</evidence>
<dbReference type="PANTHER" id="PTHR42887:SF2">
    <property type="entry name" value="OS12G0638800 PROTEIN"/>
    <property type="match status" value="1"/>
</dbReference>
<evidence type="ECO:0000313" key="7">
    <source>
        <dbReference type="Proteomes" id="UP001229251"/>
    </source>
</evidence>
<comment type="caution">
    <text evidence="6">The sequence shown here is derived from an EMBL/GenBank/DDBJ whole genome shotgun (WGS) entry which is preliminary data.</text>
</comment>
<dbReference type="NCBIfam" id="TIGR00275">
    <property type="entry name" value="aminoacetone oxidase family FAD-binding enzyme"/>
    <property type="match status" value="1"/>
</dbReference>
<dbReference type="EC" id="1.14.13.-" evidence="6"/>
<evidence type="ECO:0000256" key="3">
    <source>
        <dbReference type="ARBA" id="ARBA00022827"/>
    </source>
</evidence>
<dbReference type="GO" id="GO:0016491">
    <property type="term" value="F:oxidoreductase activity"/>
    <property type="evidence" value="ECO:0007669"/>
    <property type="project" value="UniProtKB-KW"/>
</dbReference>
<dbReference type="Gene3D" id="3.50.50.60">
    <property type="entry name" value="FAD/NAD(P)-binding domain"/>
    <property type="match status" value="1"/>
</dbReference>